<sequence length="1072" mass="120542">MSAKSIDYKVILKRDGQTQQERMPALLDPAIAAVDQRTKADYYKFVQEISKQVKFFDIDAVNKSLTENGEWDNFFSLSIEEINAMAGNKLLPPHLALWNTFIELMEKPKALMNTLTQRHLDFYYHDVLKLNQTPPIADKAHVLFELKKNTENTLLKSGTLLLAGKDNTKKDISYKLEQDIIVNASKVAELKSLYVNPFNRNIIFHAPIANSKDGLGAILDSQNPKWNGFGSTSMPLAQVGFSLSSSILKMREGDRNIKVYLTVRGLDVSAKNNVLTANLFKVSITGEKGWIGPKLTSATISSSDNFNYRIEFSINISKDEPAAVVYNKATHGGEFDTINPILQIIVNNEKTDFGYQNLTNAELVDATIEVNVQGISSMELENDFGALNPKKPFKPFGPLSDENSNFYILHEETFSKRLKSFSLDVEWKNIPASNLKTYFANYGNSNIDNGFFSASASFKDGYSWKKSSESVKLFNTSNAQLQTSWKFNNPDYAVLFPFFILPQLYTPYFINPGQSVLQTVSSKMSYLLPGFSSIQQKTNFVNAKSANTLQLYKPALQLILNLYKDIRKGQLHLKLDHSFLFKDYREKYTAEILRYSLNGGELKLPAEPFAPEIQSISLNYTATTAKINFSGTSLNDYIDEEIEFFQCGPFGQAREHAYTRSKHSFLNNALVKLLPQYNSEGELFVGLSDLYAEDSASILFQVAEGSANPEKPKIDLEWSILCDNYWKTLTNDDFILDTTNGLLTSGIIKIVIPKEATTSNTILSGGLLWIKASIKKDTDAVCNLIDVQANAAIVIFDDQGNDPLRLASALPAKAITKLKAEIAAIKKINQPYASFGGAVKENDSAYYTRVSERLRHKERTVAIWDYERLILQHFPTVHKVKCINHATASSFYSPGNTLIIVVPDLTNHNAVDPFKPKVDKNTLDEINTFLSKHSSAWASYQVVNPSYEPLKISVNLKLKKGYEFNYYQKVIDQKLQDFLSPWMNNEGNDIHFGGKITKSMVIKFLEDLEYIDYLTDLSLYKFSPNMRAFGRNVEVAEASNPASILVSHTQHNVISDPSNSRNSFLGPIKLLI</sequence>
<dbReference type="OrthoDB" id="9762853at2"/>
<proteinExistence type="predicted"/>
<name>A0A2D1U449_9SPHI</name>
<dbReference type="EMBL" id="CP024091">
    <property type="protein sequence ID" value="ATP56314.1"/>
    <property type="molecule type" value="Genomic_DNA"/>
</dbReference>
<gene>
    <name evidence="1" type="ORF">CPT03_07425</name>
</gene>
<organism evidence="1 2">
    <name type="scientific">Pedobacter ginsengisoli</name>
    <dbReference type="NCBI Taxonomy" id="363852"/>
    <lineage>
        <taxon>Bacteria</taxon>
        <taxon>Pseudomonadati</taxon>
        <taxon>Bacteroidota</taxon>
        <taxon>Sphingobacteriia</taxon>
        <taxon>Sphingobacteriales</taxon>
        <taxon>Sphingobacteriaceae</taxon>
        <taxon>Pedobacter</taxon>
    </lineage>
</organism>
<dbReference type="Proteomes" id="UP000223749">
    <property type="component" value="Chromosome"/>
</dbReference>
<evidence type="ECO:0000313" key="2">
    <source>
        <dbReference type="Proteomes" id="UP000223749"/>
    </source>
</evidence>
<protein>
    <submittedName>
        <fullName evidence="1">Uncharacterized protein</fullName>
    </submittedName>
</protein>
<evidence type="ECO:0000313" key="1">
    <source>
        <dbReference type="EMBL" id="ATP56314.1"/>
    </source>
</evidence>
<dbReference type="AlphaFoldDB" id="A0A2D1U449"/>
<keyword evidence="2" id="KW-1185">Reference proteome</keyword>
<dbReference type="KEGG" id="pgs:CPT03_07425"/>
<dbReference type="RefSeq" id="WP_099438256.1">
    <property type="nucleotide sequence ID" value="NZ_CP024091.1"/>
</dbReference>
<reference evidence="1 2" key="1">
    <citation type="submission" date="2017-10" db="EMBL/GenBank/DDBJ databases">
        <title>Whole genome of Pedobacter ginsengisoli T01R-27 isolated from tomato rhizosphere.</title>
        <authorList>
            <person name="Weon H.-Y."/>
            <person name="Lee S.A."/>
            <person name="Sang M.K."/>
            <person name="Song J."/>
        </authorList>
    </citation>
    <scope>NUCLEOTIDE SEQUENCE [LARGE SCALE GENOMIC DNA]</scope>
    <source>
        <strain evidence="1 2">T01R-27</strain>
    </source>
</reference>
<accession>A0A2D1U449</accession>